<evidence type="ECO:0000259" key="2">
    <source>
        <dbReference type="Pfam" id="PF07584"/>
    </source>
</evidence>
<gene>
    <name evidence="3" type="ORF">DCC81_21935</name>
</gene>
<dbReference type="Pfam" id="PF07584">
    <property type="entry name" value="BatA"/>
    <property type="match status" value="1"/>
</dbReference>
<dbReference type="PANTHER" id="PTHR37464:SF1">
    <property type="entry name" value="BLL2463 PROTEIN"/>
    <property type="match status" value="1"/>
</dbReference>
<keyword evidence="4" id="KW-1185">Reference proteome</keyword>
<proteinExistence type="predicted"/>
<comment type="caution">
    <text evidence="3">The sequence shown here is derived from an EMBL/GenBank/DDBJ whole genome shotgun (WGS) entry which is preliminary data.</text>
</comment>
<dbReference type="PANTHER" id="PTHR37464">
    <property type="entry name" value="BLL2463 PROTEIN"/>
    <property type="match status" value="1"/>
</dbReference>
<keyword evidence="1" id="KW-0472">Membrane</keyword>
<evidence type="ECO:0000256" key="1">
    <source>
        <dbReference type="SAM" id="Phobius"/>
    </source>
</evidence>
<name>A0A2T7BDA7_9BACT</name>
<dbReference type="InterPro" id="IPR024163">
    <property type="entry name" value="Aerotolerance_reg_N"/>
</dbReference>
<dbReference type="OrthoDB" id="890881at2"/>
<accession>A0A2T7BDA7</accession>
<dbReference type="InterPro" id="IPR011933">
    <property type="entry name" value="Double_TM_dom"/>
</dbReference>
<dbReference type="RefSeq" id="WP_108688811.1">
    <property type="nucleotide sequence ID" value="NZ_QCYK01000003.1"/>
</dbReference>
<feature type="transmembrane region" description="Helical" evidence="1">
    <location>
        <begin position="58"/>
        <end position="79"/>
    </location>
</feature>
<protein>
    <recommendedName>
        <fullName evidence="2">Aerotolerance regulator N-terminal domain-containing protein</fullName>
    </recommendedName>
</protein>
<evidence type="ECO:0000313" key="4">
    <source>
        <dbReference type="Proteomes" id="UP000244450"/>
    </source>
</evidence>
<dbReference type="EMBL" id="QCYK01000003">
    <property type="protein sequence ID" value="PUZ23067.1"/>
    <property type="molecule type" value="Genomic_DNA"/>
</dbReference>
<keyword evidence="1" id="KW-1133">Transmembrane helix</keyword>
<keyword evidence="1" id="KW-0812">Transmembrane</keyword>
<dbReference type="NCBIfam" id="TIGR02226">
    <property type="entry name" value="two_anch"/>
    <property type="match status" value="1"/>
</dbReference>
<reference evidence="3 4" key="1">
    <citation type="submission" date="2018-04" db="EMBL/GenBank/DDBJ databases">
        <title>Chitinophaga fuyangensis sp. nov., isolated from soil in a chemical factory.</title>
        <authorList>
            <person name="Chen K."/>
        </authorList>
    </citation>
    <scope>NUCLEOTIDE SEQUENCE [LARGE SCALE GENOMIC DNA]</scope>
    <source>
        <strain evidence="3 4">LY-1</strain>
    </source>
</reference>
<organism evidence="3 4">
    <name type="scientific">Chitinophaga parva</name>
    <dbReference type="NCBI Taxonomy" id="2169414"/>
    <lineage>
        <taxon>Bacteria</taxon>
        <taxon>Pseudomonadati</taxon>
        <taxon>Bacteroidota</taxon>
        <taxon>Chitinophagia</taxon>
        <taxon>Chitinophagales</taxon>
        <taxon>Chitinophagaceae</taxon>
        <taxon>Chitinophaga</taxon>
    </lineage>
</organism>
<dbReference type="Proteomes" id="UP000244450">
    <property type="component" value="Unassembled WGS sequence"/>
</dbReference>
<sequence length="405" mass="44775">MLQFLHPIWLFGITGITLPVMIHLWNHRQGKVLAVGSIALLQETPRNSARRVQLSEKWLLLLRCLIIILLSVILAGPQWKQPASAAAKRGWVLVPRQLAGAFQHQVDSLVKAGFRGHYFEPGFPDMDGDTANGPQQDYWSTLALLQQAVTPEQPVYLFTDRQLRHFSGERPRVEMDLHWQTVAIPAPASPDTLADTSRQFTIWAGAHAEDAAFVQAALQAIRQFSGRQMEIKVVSTTGALPASKDWLFWLSEAPLPAVQAKHVLRYMPGKPQPEDSWLAGYTDLVVRRYVPSAAADARWQDGFGHALLTTDGTNYSAYTHFNSTWNGLPWSPRMPGLLLQLIYPGNYPDAQLPDHAAVQPLQVKGMARAAGTPALSLVRAGWLLLLLLFVAERLAAGWGQKAGGA</sequence>
<feature type="transmembrane region" description="Helical" evidence="1">
    <location>
        <begin position="6"/>
        <end position="25"/>
    </location>
</feature>
<dbReference type="AlphaFoldDB" id="A0A2T7BDA7"/>
<feature type="domain" description="Aerotolerance regulator N-terminal" evidence="2">
    <location>
        <begin position="1"/>
        <end position="77"/>
    </location>
</feature>
<evidence type="ECO:0000313" key="3">
    <source>
        <dbReference type="EMBL" id="PUZ23067.1"/>
    </source>
</evidence>